<evidence type="ECO:0000259" key="8">
    <source>
        <dbReference type="PROSITE" id="PS51767"/>
    </source>
</evidence>
<dbReference type="Proteomes" id="UP000307173">
    <property type="component" value="Unassembled WGS sequence"/>
</dbReference>
<keyword evidence="4" id="KW-0064">Aspartyl protease</keyword>
<evidence type="ECO:0000313" key="9">
    <source>
        <dbReference type="EMBL" id="TID15454.1"/>
    </source>
</evidence>
<accession>A0A4T0WWF7</accession>
<gene>
    <name evidence="9" type="ORF">CANINC_004420</name>
</gene>
<organism evidence="9 10">
    <name type="scientific">Pichia inconspicua</name>
    <dbReference type="NCBI Taxonomy" id="52247"/>
    <lineage>
        <taxon>Eukaryota</taxon>
        <taxon>Fungi</taxon>
        <taxon>Dikarya</taxon>
        <taxon>Ascomycota</taxon>
        <taxon>Saccharomycotina</taxon>
        <taxon>Pichiomycetes</taxon>
        <taxon>Pichiales</taxon>
        <taxon>Pichiaceae</taxon>
        <taxon>Pichia</taxon>
    </lineage>
</organism>
<dbReference type="PRINTS" id="PR00792">
    <property type="entry name" value="PEPSIN"/>
</dbReference>
<dbReference type="STRING" id="52247.A0A4T0WWF7"/>
<evidence type="ECO:0000256" key="6">
    <source>
        <dbReference type="ARBA" id="ARBA00023145"/>
    </source>
</evidence>
<dbReference type="AlphaFoldDB" id="A0A4T0WWF7"/>
<dbReference type="PROSITE" id="PS51767">
    <property type="entry name" value="PEPTIDASE_A1"/>
    <property type="match status" value="1"/>
</dbReference>
<dbReference type="GO" id="GO:0004190">
    <property type="term" value="F:aspartic-type endopeptidase activity"/>
    <property type="evidence" value="ECO:0007669"/>
    <property type="project" value="UniProtKB-KW"/>
</dbReference>
<keyword evidence="7" id="KW-1015">Disulfide bond</keyword>
<protein>
    <recommendedName>
        <fullName evidence="8">Peptidase A1 domain-containing protein</fullName>
    </recommendedName>
</protein>
<name>A0A4T0WWF7_9ASCO</name>
<keyword evidence="5" id="KW-0378">Hydrolase</keyword>
<dbReference type="EMBL" id="SELW01000653">
    <property type="protein sequence ID" value="TID15454.1"/>
    <property type="molecule type" value="Genomic_DNA"/>
</dbReference>
<dbReference type="GO" id="GO:0031505">
    <property type="term" value="P:fungal-type cell wall organization"/>
    <property type="evidence" value="ECO:0007669"/>
    <property type="project" value="TreeGrafter"/>
</dbReference>
<evidence type="ECO:0000256" key="1">
    <source>
        <dbReference type="ARBA" id="ARBA00007447"/>
    </source>
</evidence>
<dbReference type="GO" id="GO:0006508">
    <property type="term" value="P:proteolysis"/>
    <property type="evidence" value="ECO:0007669"/>
    <property type="project" value="UniProtKB-KW"/>
</dbReference>
<comment type="caution">
    <text evidence="9">The sequence shown here is derived from an EMBL/GenBank/DDBJ whole genome shotgun (WGS) entry which is preliminary data.</text>
</comment>
<dbReference type="Pfam" id="PF00026">
    <property type="entry name" value="Asp"/>
    <property type="match status" value="2"/>
</dbReference>
<feature type="domain" description="Peptidase A1" evidence="8">
    <location>
        <begin position="60"/>
        <end position="504"/>
    </location>
</feature>
<dbReference type="PANTHER" id="PTHR47965">
    <property type="entry name" value="ASPARTYL PROTEASE-RELATED"/>
    <property type="match status" value="1"/>
</dbReference>
<reference evidence="9 10" key="1">
    <citation type="journal article" date="2019" name="Front. Genet.">
        <title>Whole-Genome Sequencing of the Opportunistic Yeast Pathogen Candida inconspicua Uncovers Its Hybrid Origin.</title>
        <authorList>
            <person name="Mixao V."/>
            <person name="Hansen A.P."/>
            <person name="Saus E."/>
            <person name="Boekhout T."/>
            <person name="Lass-Florl C."/>
            <person name="Gabaldon T."/>
        </authorList>
    </citation>
    <scope>NUCLEOTIDE SEQUENCE [LARGE SCALE GENOMIC DNA]</scope>
    <source>
        <strain evidence="9 10">CBS 180</strain>
    </source>
</reference>
<dbReference type="OrthoDB" id="771136at2759"/>
<keyword evidence="6" id="KW-0865">Zymogen</keyword>
<dbReference type="GO" id="GO:0009277">
    <property type="term" value="C:fungal-type cell wall"/>
    <property type="evidence" value="ECO:0007669"/>
    <property type="project" value="TreeGrafter"/>
</dbReference>
<evidence type="ECO:0000256" key="4">
    <source>
        <dbReference type="ARBA" id="ARBA00022750"/>
    </source>
</evidence>
<dbReference type="Gene3D" id="2.40.70.10">
    <property type="entry name" value="Acid Proteases"/>
    <property type="match status" value="3"/>
</dbReference>
<sequence>MPFSLAENYVKLDARKLRGSWSQNSNIDKYPIYVYYKNHLNESTPVNDTVAGVYNDKVYYAVDLAIGSNAQNVTVLVDTLSSDLWINSVDNEVCINGLEEDDGPSNFTIQYIYSNTASSSSSPSSSKAITHTPASISKHTTTYFNSESDAYIVEVHESTETFTTTTATSTYKSTESFDIQFYPSQTASTNWLSAYPHPTYALDNLEILEAEPQNCSGWGLFDYERSDSFITKNETFIAYSAEDSVHSGIWAKDFVLYGNSLLSNVSFGLVNKSNIDSFGVLGVGLENAESTWLQNKSFYENFPQQLKSQGFIKKVVYSLYENYLLEGSSLLFGGIDREQFVGNLSVVPLIELPIAYNDTRNASAVAITLSSISFTNNNNDTSLIASGLAAAIIDTTSATGAVPYYVYNEIIANAGFLYSSSLNAYIVNGTEIENSTVGFKLQDVQFDVPLLDLTFPLVEASTNNESDFVVFGIDATYDHFVLGDAILQYIYVAVDLEDKELAIAPKNFFPLSEDIVAVESSFPNATTASSYNFTYGYNDITELKLATVHNPNSISKTSFSISYIPSATLYEKTLYPSESSYTSS</sequence>
<evidence type="ECO:0000313" key="10">
    <source>
        <dbReference type="Proteomes" id="UP000307173"/>
    </source>
</evidence>
<evidence type="ECO:0000256" key="5">
    <source>
        <dbReference type="ARBA" id="ARBA00022801"/>
    </source>
</evidence>
<dbReference type="InterPro" id="IPR001461">
    <property type="entry name" value="Aspartic_peptidase_A1"/>
</dbReference>
<comment type="similarity">
    <text evidence="1">Belongs to the peptidase A1 family.</text>
</comment>
<dbReference type="GO" id="GO:0005576">
    <property type="term" value="C:extracellular region"/>
    <property type="evidence" value="ECO:0007669"/>
    <property type="project" value="TreeGrafter"/>
</dbReference>
<dbReference type="PANTHER" id="PTHR47965:SF12">
    <property type="entry name" value="ASPARTIC PROTEINASE 3-RELATED"/>
    <property type="match status" value="1"/>
</dbReference>
<evidence type="ECO:0000256" key="7">
    <source>
        <dbReference type="ARBA" id="ARBA00023157"/>
    </source>
</evidence>
<evidence type="ECO:0000256" key="2">
    <source>
        <dbReference type="ARBA" id="ARBA00022670"/>
    </source>
</evidence>
<keyword evidence="2" id="KW-0645">Protease</keyword>
<evidence type="ECO:0000256" key="3">
    <source>
        <dbReference type="ARBA" id="ARBA00022729"/>
    </source>
</evidence>
<keyword evidence="3" id="KW-0732">Signal</keyword>
<dbReference type="InterPro" id="IPR021109">
    <property type="entry name" value="Peptidase_aspartic_dom_sf"/>
</dbReference>
<proteinExistence type="inferred from homology"/>
<keyword evidence="10" id="KW-1185">Reference proteome</keyword>
<dbReference type="InterPro" id="IPR033121">
    <property type="entry name" value="PEPTIDASE_A1"/>
</dbReference>
<dbReference type="SUPFAM" id="SSF50630">
    <property type="entry name" value="Acid proteases"/>
    <property type="match status" value="1"/>
</dbReference>